<dbReference type="SUPFAM" id="SSF56112">
    <property type="entry name" value="Protein kinase-like (PK-like)"/>
    <property type="match status" value="1"/>
</dbReference>
<dbReference type="AlphaFoldDB" id="T0Z2H6"/>
<proteinExistence type="predicted"/>
<reference evidence="1" key="2">
    <citation type="journal article" date="2014" name="ISME J.">
        <title>Microbial stratification in low pH oxic and suboxic macroscopic growths along an acid mine drainage.</title>
        <authorList>
            <person name="Mendez-Garcia C."/>
            <person name="Mesa V."/>
            <person name="Sprenger R.R."/>
            <person name="Richter M."/>
            <person name="Diez M.S."/>
            <person name="Solano J."/>
            <person name="Bargiela R."/>
            <person name="Golyshina O.V."/>
            <person name="Manteca A."/>
            <person name="Ramos J.L."/>
            <person name="Gallego J.R."/>
            <person name="Llorente I."/>
            <person name="Martins Dos Santos V.A."/>
            <person name="Jensen O.N."/>
            <person name="Pelaez A.I."/>
            <person name="Sanchez J."/>
            <person name="Ferrer M."/>
        </authorList>
    </citation>
    <scope>NUCLEOTIDE SEQUENCE</scope>
</reference>
<dbReference type="EMBL" id="AUZX01012380">
    <property type="protein sequence ID" value="EQD39458.1"/>
    <property type="molecule type" value="Genomic_DNA"/>
</dbReference>
<keyword evidence="1" id="KW-0808">Transferase</keyword>
<gene>
    <name evidence="1" type="ORF">B1A_16840</name>
</gene>
<sequence length="114" mass="13157">MKYGKIIGVGNTATVYEWEKGKVVKLFYQDYPKAAVEKEFHNAKAISNMNFAKPKVYDIIFYEQRMGIIYERAEGKSLLDWVTTTGDLQGCAVYMAKLHKSIIQYEISNVLNYK</sequence>
<name>T0Z2H6_9ZZZZ</name>
<organism evidence="1">
    <name type="scientific">mine drainage metagenome</name>
    <dbReference type="NCBI Taxonomy" id="410659"/>
    <lineage>
        <taxon>unclassified sequences</taxon>
        <taxon>metagenomes</taxon>
        <taxon>ecological metagenomes</taxon>
    </lineage>
</organism>
<dbReference type="GO" id="GO:0016740">
    <property type="term" value="F:transferase activity"/>
    <property type="evidence" value="ECO:0007669"/>
    <property type="project" value="UniProtKB-KW"/>
</dbReference>
<protein>
    <submittedName>
        <fullName evidence="1">Aminoglycoside phosphotransferase</fullName>
    </submittedName>
</protein>
<comment type="caution">
    <text evidence="1">The sequence shown here is derived from an EMBL/GenBank/DDBJ whole genome shotgun (WGS) entry which is preliminary data.</text>
</comment>
<evidence type="ECO:0000313" key="1">
    <source>
        <dbReference type="EMBL" id="EQD39458.1"/>
    </source>
</evidence>
<reference evidence="1" key="1">
    <citation type="submission" date="2013-08" db="EMBL/GenBank/DDBJ databases">
        <authorList>
            <person name="Mendez C."/>
            <person name="Richter M."/>
            <person name="Ferrer M."/>
            <person name="Sanchez J."/>
        </authorList>
    </citation>
    <scope>NUCLEOTIDE SEQUENCE</scope>
</reference>
<accession>T0Z2H6</accession>
<dbReference type="InterPro" id="IPR011009">
    <property type="entry name" value="Kinase-like_dom_sf"/>
</dbReference>
<feature type="non-terminal residue" evidence="1">
    <location>
        <position position="114"/>
    </location>
</feature>